<organism evidence="1 2">
    <name type="scientific">Streblomastix strix</name>
    <dbReference type="NCBI Taxonomy" id="222440"/>
    <lineage>
        <taxon>Eukaryota</taxon>
        <taxon>Metamonada</taxon>
        <taxon>Preaxostyla</taxon>
        <taxon>Oxymonadida</taxon>
        <taxon>Streblomastigidae</taxon>
        <taxon>Streblomastix</taxon>
    </lineage>
</organism>
<dbReference type="Gene3D" id="1.10.530.10">
    <property type="match status" value="1"/>
</dbReference>
<dbReference type="EMBL" id="SNRW01035554">
    <property type="protein sequence ID" value="KAA6354877.1"/>
    <property type="molecule type" value="Genomic_DNA"/>
</dbReference>
<gene>
    <name evidence="1" type="ORF">EZS28_049596</name>
</gene>
<dbReference type="PANTHER" id="PTHR34408">
    <property type="entry name" value="FAMILY PROTEIN, PUTATIVE-RELATED"/>
    <property type="match status" value="1"/>
</dbReference>
<dbReference type="AlphaFoldDB" id="A0A5J4T9I2"/>
<accession>A0A5J4T9I2</accession>
<comment type="caution">
    <text evidence="1">The sequence shown here is derived from an EMBL/GenBank/DDBJ whole genome shotgun (WGS) entry which is preliminary data.</text>
</comment>
<dbReference type="Proteomes" id="UP000324800">
    <property type="component" value="Unassembled WGS sequence"/>
</dbReference>
<name>A0A5J4T9I2_9EUKA</name>
<protein>
    <submittedName>
        <fullName evidence="1">Putative N-acetylmuramoyl-L-alanine amidase CwlA</fullName>
    </submittedName>
</protein>
<evidence type="ECO:0000313" key="2">
    <source>
        <dbReference type="Proteomes" id="UP000324800"/>
    </source>
</evidence>
<sequence>TGRQNYQNFANYVKDQRVMEGVDYVAQKYPWLSAGYWWYNNAMNVLCDKNPTVLQVTKKVNGGTRGLEERQQYFTKAKGIFNLDKK</sequence>
<dbReference type="InterPro" id="IPR052354">
    <property type="entry name" value="Cell_Wall_Dynamics_Protein"/>
</dbReference>
<proteinExistence type="predicted"/>
<dbReference type="SUPFAM" id="SSF53955">
    <property type="entry name" value="Lysozyme-like"/>
    <property type="match status" value="1"/>
</dbReference>
<dbReference type="OrthoDB" id="5985073at2759"/>
<reference evidence="1 2" key="1">
    <citation type="submission" date="2019-03" db="EMBL/GenBank/DDBJ databases">
        <title>Single cell metagenomics reveals metabolic interactions within the superorganism composed of flagellate Streblomastix strix and complex community of Bacteroidetes bacteria on its surface.</title>
        <authorList>
            <person name="Treitli S.C."/>
            <person name="Kolisko M."/>
            <person name="Husnik F."/>
            <person name="Keeling P."/>
            <person name="Hampl V."/>
        </authorList>
    </citation>
    <scope>NUCLEOTIDE SEQUENCE [LARGE SCALE GENOMIC DNA]</scope>
    <source>
        <strain evidence="1">ST1C</strain>
    </source>
</reference>
<dbReference type="InterPro" id="IPR023346">
    <property type="entry name" value="Lysozyme-like_dom_sf"/>
</dbReference>
<feature type="non-terminal residue" evidence="1">
    <location>
        <position position="1"/>
    </location>
</feature>
<dbReference type="PANTHER" id="PTHR34408:SF1">
    <property type="entry name" value="GLYCOSYL HYDROLASE FAMILY 19 DOMAIN-CONTAINING PROTEIN HI_1415"/>
    <property type="match status" value="1"/>
</dbReference>
<evidence type="ECO:0000313" key="1">
    <source>
        <dbReference type="EMBL" id="KAA6354877.1"/>
    </source>
</evidence>